<evidence type="ECO:0000313" key="1">
    <source>
        <dbReference type="EMBL" id="KAK0052191.1"/>
    </source>
</evidence>
<accession>A0AAD8F6K1</accession>
<reference evidence="1" key="2">
    <citation type="submission" date="2023-04" db="EMBL/GenBank/DDBJ databases">
        <authorList>
            <person name="Bu L."/>
            <person name="Lu L."/>
            <person name="Laidemitt M.R."/>
            <person name="Zhang S.M."/>
            <person name="Mutuku M."/>
            <person name="Mkoji G."/>
            <person name="Steinauer M."/>
            <person name="Loker E.S."/>
        </authorList>
    </citation>
    <scope>NUCLEOTIDE SEQUENCE</scope>
    <source>
        <strain evidence="1">KasaAsao</strain>
        <tissue evidence="1">Whole Snail</tissue>
    </source>
</reference>
<gene>
    <name evidence="1" type="ORF">Bpfe_018274</name>
</gene>
<sequence length="75" mass="8629">MAFNQNTIIWLLFLIFLAWPVGYVCANLYVFITPMYAVFPDMKCFIDMLKDGMALPYKAAWNSVNGVPLRSDMVQ</sequence>
<organism evidence="1 2">
    <name type="scientific">Biomphalaria pfeifferi</name>
    <name type="common">Bloodfluke planorb</name>
    <name type="synonym">Freshwater snail</name>
    <dbReference type="NCBI Taxonomy" id="112525"/>
    <lineage>
        <taxon>Eukaryota</taxon>
        <taxon>Metazoa</taxon>
        <taxon>Spiralia</taxon>
        <taxon>Lophotrochozoa</taxon>
        <taxon>Mollusca</taxon>
        <taxon>Gastropoda</taxon>
        <taxon>Heterobranchia</taxon>
        <taxon>Euthyneura</taxon>
        <taxon>Panpulmonata</taxon>
        <taxon>Hygrophila</taxon>
        <taxon>Lymnaeoidea</taxon>
        <taxon>Planorbidae</taxon>
        <taxon>Biomphalaria</taxon>
    </lineage>
</organism>
<proteinExistence type="predicted"/>
<name>A0AAD8F6K1_BIOPF</name>
<reference evidence="1" key="1">
    <citation type="journal article" date="2023" name="PLoS Negl. Trop. Dis.">
        <title>A genome sequence for Biomphalaria pfeifferi, the major vector snail for the human-infecting parasite Schistosoma mansoni.</title>
        <authorList>
            <person name="Bu L."/>
            <person name="Lu L."/>
            <person name="Laidemitt M.R."/>
            <person name="Zhang S.M."/>
            <person name="Mutuku M."/>
            <person name="Mkoji G."/>
            <person name="Steinauer M."/>
            <person name="Loker E.S."/>
        </authorList>
    </citation>
    <scope>NUCLEOTIDE SEQUENCE</scope>
    <source>
        <strain evidence="1">KasaAsao</strain>
    </source>
</reference>
<dbReference type="AlphaFoldDB" id="A0AAD8F6K1"/>
<dbReference type="PANTHER" id="PTHR39948">
    <property type="entry name" value="GEO11419P1"/>
    <property type="match status" value="1"/>
</dbReference>
<keyword evidence="2" id="KW-1185">Reference proteome</keyword>
<protein>
    <submittedName>
        <fullName evidence="1">Uncharacterized protein</fullName>
    </submittedName>
</protein>
<comment type="caution">
    <text evidence="1">The sequence shown here is derived from an EMBL/GenBank/DDBJ whole genome shotgun (WGS) entry which is preliminary data.</text>
</comment>
<dbReference type="Proteomes" id="UP001233172">
    <property type="component" value="Unassembled WGS sequence"/>
</dbReference>
<dbReference type="PANTHER" id="PTHR39948:SF1">
    <property type="entry name" value="GEO11419P1"/>
    <property type="match status" value="1"/>
</dbReference>
<evidence type="ECO:0000313" key="2">
    <source>
        <dbReference type="Proteomes" id="UP001233172"/>
    </source>
</evidence>
<dbReference type="EMBL" id="JASAOG010000096">
    <property type="protein sequence ID" value="KAK0052191.1"/>
    <property type="molecule type" value="Genomic_DNA"/>
</dbReference>